<feature type="compositionally biased region" description="Acidic residues" evidence="1">
    <location>
        <begin position="1"/>
        <end position="12"/>
    </location>
</feature>
<feature type="compositionally biased region" description="Polar residues" evidence="1">
    <location>
        <begin position="622"/>
        <end position="643"/>
    </location>
</feature>
<feature type="region of interest" description="Disordered" evidence="1">
    <location>
        <begin position="1"/>
        <end position="48"/>
    </location>
</feature>
<dbReference type="AlphaFoldDB" id="A0A8H7LCC0"/>
<feature type="compositionally biased region" description="Polar residues" evidence="1">
    <location>
        <begin position="663"/>
        <end position="678"/>
    </location>
</feature>
<feature type="region of interest" description="Disordered" evidence="1">
    <location>
        <begin position="562"/>
        <end position="725"/>
    </location>
</feature>
<feature type="compositionally biased region" description="Polar residues" evidence="1">
    <location>
        <begin position="562"/>
        <end position="613"/>
    </location>
</feature>
<name>A0A8H7LCC0_9ASCO</name>
<gene>
    <name evidence="2" type="ORF">HF325_005771</name>
</gene>
<comment type="caution">
    <text evidence="2">The sequence shown here is derived from an EMBL/GenBank/DDBJ whole genome shotgun (WGS) entry which is preliminary data.</text>
</comment>
<feature type="compositionally biased region" description="Polar residues" evidence="1">
    <location>
        <begin position="27"/>
        <end position="36"/>
    </location>
</feature>
<accession>A0A8H7LCC0</accession>
<evidence type="ECO:0000313" key="3">
    <source>
        <dbReference type="Proteomes" id="UP000649328"/>
    </source>
</evidence>
<protein>
    <submittedName>
        <fullName evidence="2">Uncharacterized protein</fullName>
    </submittedName>
</protein>
<dbReference type="Proteomes" id="UP000649328">
    <property type="component" value="Unassembled WGS sequence"/>
</dbReference>
<evidence type="ECO:0000313" key="2">
    <source>
        <dbReference type="EMBL" id="KAF7999922.1"/>
    </source>
</evidence>
<sequence>MQQSDSPDELGSEEAMTDKGVGPAYSTKGNKAPTKQTEIDKNKKNNAVVDSPLKGNIYAALEVAEETDDEGESDFDAVQNNIDFLSKEAREGVQERVVSEQSYHQRNQFESLIGSTPPEVLEALLNETAYNDQLVLMDIENPYDLPGEVMMSLLMIEIEEILKTAGGSVTQASADWTLASKAYSDFRCGLTIPREEWLDSHSEEDEKLQAHLHAMETQYVSKLNQLVAVKGMKHVRIVLNKAHFPGILDHRNIRSWASGLGAAGANFVSPTLIRETVVNLLANQTIVSCEDGMSSFSLRRSMAKAGHWLHTIVEHNPMEEGENAADYYFNNFLTPVDHIAKWLQIPGKYGRMVSYFLIELGLTKLPPRKVTAGRVKEHFIYAQKNWLYRPDLIKSYTADIKYYEQCYAGNYPPNIKRARLNKIAHLSELEQQKKNLDATIIKLDAYPEHAYIPDRYEMTSHVKFNLQYCPLCNTTKHSFKDCRERGCNICDSRNHPDYRCPMKCTCRSGRIHAYEGCSHPRAGTKSKRKNASLHEMRAENAKIKAIFLQNLANRDTSNVEEVSTSLQQATQATSNPLTRVNESSANTVNPVSPTRPLNSNSMANSLPPSQEASQGGVHPQSVMDSSQAATATPMSSMDLSESFLQAHCPPQATTPRDVDPESESSMGDGSEPDIQSNDESMDDEQQLQGLGGSHTSGPQGDAPQPGSVVNSRWADTPAAVESHQL</sequence>
<evidence type="ECO:0000256" key="1">
    <source>
        <dbReference type="SAM" id="MobiDB-lite"/>
    </source>
</evidence>
<reference evidence="2" key="1">
    <citation type="submission" date="2020-10" db="EMBL/GenBank/DDBJ databases">
        <title>The Whole-Genome Sequence of Metschnikowia persimmonesis, a Novel Endophytic Yeast Species Isolated from Medicinal Plant Diospyros kaki Thumb.</title>
        <authorList>
            <person name="Rahmat E."/>
            <person name="Kang Y."/>
        </authorList>
    </citation>
    <scope>NUCLEOTIDE SEQUENCE</scope>
    <source>
        <strain evidence="2">KIOM G15050</strain>
    </source>
</reference>
<dbReference type="OrthoDB" id="4095252at2759"/>
<proteinExistence type="predicted"/>
<organism evidence="2 3">
    <name type="scientific">Metschnikowia pulcherrima</name>
    <dbReference type="NCBI Taxonomy" id="27326"/>
    <lineage>
        <taxon>Eukaryota</taxon>
        <taxon>Fungi</taxon>
        <taxon>Dikarya</taxon>
        <taxon>Ascomycota</taxon>
        <taxon>Saccharomycotina</taxon>
        <taxon>Pichiomycetes</taxon>
        <taxon>Metschnikowiaceae</taxon>
        <taxon>Metschnikowia</taxon>
    </lineage>
</organism>
<dbReference type="EMBL" id="JACBPP010000008">
    <property type="protein sequence ID" value="KAF7999922.1"/>
    <property type="molecule type" value="Genomic_DNA"/>
</dbReference>
<keyword evidence="3" id="KW-1185">Reference proteome</keyword>